<keyword evidence="3 6" id="KW-1133">Transmembrane helix</keyword>
<keyword evidence="4 6" id="KW-0472">Membrane</keyword>
<evidence type="ECO:0000313" key="9">
    <source>
        <dbReference type="Proteomes" id="UP001461498"/>
    </source>
</evidence>
<comment type="subcellular location">
    <subcellularLocation>
        <location evidence="1">Membrane</location>
        <topology evidence="1">Single-pass membrane protein</topology>
    </subcellularLocation>
</comment>
<dbReference type="Pfam" id="PF23727">
    <property type="entry name" value="Beta-prop_FAM234A_B"/>
    <property type="match status" value="1"/>
</dbReference>
<dbReference type="GO" id="GO:0016020">
    <property type="term" value="C:membrane"/>
    <property type="evidence" value="ECO:0007669"/>
    <property type="project" value="UniProtKB-SubCell"/>
</dbReference>
<evidence type="ECO:0000259" key="7">
    <source>
        <dbReference type="Pfam" id="PF23727"/>
    </source>
</evidence>
<proteinExistence type="inferred from homology"/>
<organism evidence="8 9">
    <name type="scientific">Rhynocoris fuscipes</name>
    <dbReference type="NCBI Taxonomy" id="488301"/>
    <lineage>
        <taxon>Eukaryota</taxon>
        <taxon>Metazoa</taxon>
        <taxon>Ecdysozoa</taxon>
        <taxon>Arthropoda</taxon>
        <taxon>Hexapoda</taxon>
        <taxon>Insecta</taxon>
        <taxon>Pterygota</taxon>
        <taxon>Neoptera</taxon>
        <taxon>Paraneoptera</taxon>
        <taxon>Hemiptera</taxon>
        <taxon>Heteroptera</taxon>
        <taxon>Panheteroptera</taxon>
        <taxon>Cimicomorpha</taxon>
        <taxon>Reduviidae</taxon>
        <taxon>Harpactorinae</taxon>
        <taxon>Harpactorini</taxon>
        <taxon>Rhynocoris</taxon>
    </lineage>
</organism>
<reference evidence="8 9" key="1">
    <citation type="submission" date="2022-12" db="EMBL/GenBank/DDBJ databases">
        <title>Chromosome-level genome assembly of true bugs.</title>
        <authorList>
            <person name="Ma L."/>
            <person name="Li H."/>
        </authorList>
    </citation>
    <scope>NUCLEOTIDE SEQUENCE [LARGE SCALE GENOMIC DNA]</scope>
    <source>
        <strain evidence="8">Lab_2022b</strain>
    </source>
</reference>
<name>A0AAW1DRD2_9HEMI</name>
<dbReference type="EMBL" id="JAPXFL010000002">
    <property type="protein sequence ID" value="KAK9511149.1"/>
    <property type="molecule type" value="Genomic_DNA"/>
</dbReference>
<dbReference type="AlphaFoldDB" id="A0AAW1DRD2"/>
<evidence type="ECO:0000256" key="5">
    <source>
        <dbReference type="ARBA" id="ARBA00025791"/>
    </source>
</evidence>
<accession>A0AAW1DRD2</accession>
<evidence type="ECO:0000256" key="6">
    <source>
        <dbReference type="SAM" id="Phobius"/>
    </source>
</evidence>
<dbReference type="PANTHER" id="PTHR21419:SF29">
    <property type="entry name" value="LD24894P"/>
    <property type="match status" value="1"/>
</dbReference>
<dbReference type="PANTHER" id="PTHR21419">
    <property type="match status" value="1"/>
</dbReference>
<keyword evidence="9" id="KW-1185">Reference proteome</keyword>
<evidence type="ECO:0000313" key="8">
    <source>
        <dbReference type="EMBL" id="KAK9511149.1"/>
    </source>
</evidence>
<evidence type="ECO:0000256" key="2">
    <source>
        <dbReference type="ARBA" id="ARBA00022692"/>
    </source>
</evidence>
<comment type="similarity">
    <text evidence="5">Belongs to the FAM234 family.</text>
</comment>
<dbReference type="InterPro" id="IPR011047">
    <property type="entry name" value="Quinoprotein_ADH-like_sf"/>
</dbReference>
<protein>
    <recommendedName>
        <fullName evidence="7">FAM234A/B beta-propeller domain-containing protein</fullName>
    </recommendedName>
</protein>
<keyword evidence="2 6" id="KW-0812">Transmembrane</keyword>
<dbReference type="InterPro" id="IPR045232">
    <property type="entry name" value="FAM234"/>
</dbReference>
<feature type="domain" description="FAM234A/B beta-propeller" evidence="7">
    <location>
        <begin position="133"/>
        <end position="236"/>
    </location>
</feature>
<evidence type="ECO:0000256" key="4">
    <source>
        <dbReference type="ARBA" id="ARBA00023136"/>
    </source>
</evidence>
<dbReference type="SUPFAM" id="SSF50998">
    <property type="entry name" value="Quinoprotein alcohol dehydrogenase-like"/>
    <property type="match status" value="1"/>
</dbReference>
<dbReference type="InterPro" id="IPR055409">
    <property type="entry name" value="Beta-prop_FAM234A_B"/>
</dbReference>
<evidence type="ECO:0000256" key="3">
    <source>
        <dbReference type="ARBA" id="ARBA00022989"/>
    </source>
</evidence>
<gene>
    <name evidence="8" type="ORF">O3M35_005764</name>
</gene>
<dbReference type="Proteomes" id="UP001461498">
    <property type="component" value="Unassembled WGS sequence"/>
</dbReference>
<evidence type="ECO:0000256" key="1">
    <source>
        <dbReference type="ARBA" id="ARBA00004167"/>
    </source>
</evidence>
<comment type="caution">
    <text evidence="8">The sequence shown here is derived from an EMBL/GenBank/DDBJ whole genome shotgun (WGS) entry which is preliminary data.</text>
</comment>
<feature type="transmembrane region" description="Helical" evidence="6">
    <location>
        <begin position="37"/>
        <end position="57"/>
    </location>
</feature>
<dbReference type="EMBL" id="JAPXFL010000002">
    <property type="protein sequence ID" value="KAK9511148.1"/>
    <property type="molecule type" value="Genomic_DNA"/>
</dbReference>
<sequence length="497" mass="55924">MGDYQRLQTEAEGEVQNAPQPRHNVYYVKPMSLLHRVAFITSILVCIVVVLFFIWGLPCEMSQCGQENVNSISWDRTLIGLELKGRMHLVGGNLIAILRGAQWGKSKGVRFPVNGGGVVALIGKTGTESYWVRLNVLPRYIDCSMSELFANGVRTCLVVGENGYLSALDPISGRTVWNIKTPSVKTYPQPKDIDVPIPIPDMDSDGIGDLVTLSRFTKEHHRLAFISGKTGYLIKEPPLSNDCLQVTDLKFDYATSTLQYTCSNHIMSRQMSYEVKEIKSRSMKTLDKVIIPEEEHLRFVEGNNSAGEHKVIVSNSGTCPNDCAVSVNVTDFRNRTIWSYHSQRAYIMSPVSLHFKHSISGFLLKIWQWHSPTEKKTKTADGISVELIKERIILITFNKSGNMHVVNASQTDIIQLCYDNECQPHLSFQTQSALIADLNGDGTQDLISYFVTYKANNDDPLLISDKHSVDQWELESRVRVVRLEAELPKLYEAVSKH</sequence>